<dbReference type="RefSeq" id="WP_186895340.1">
    <property type="nucleotide sequence ID" value="NZ_WJBE01000023.1"/>
</dbReference>
<accession>A0ABR6Z1N6</accession>
<proteinExistence type="predicted"/>
<protein>
    <submittedName>
        <fullName evidence="2">GNAT family N-acetyltransferase</fullName>
    </submittedName>
</protein>
<sequence>MLGAIIGDVVGSRFEFNNYRSKDFELFAKACEATDDSIMTLAVANAIMDAGKFGCLPLEKGISNREYYLRVEALVVKSMQKIGRNYPHCGYGNQFRRWVFSENPQPYNSFGNGAAMRISPAAVAARSETEARMLTEVITRVTHNHPEGLKGAEAIAVAIFMARNGADKETIRERINGYFYPLNFTIDEIRNTYQFNETCQETVPQAIQAFLESASFEDAIRTAISVGGDSDTLAAITGAIAEAYYGVPNELEEKALSYLDTDLRQIYDDWQSYLKTGPETMTIREATQPERELLFKKAHQVWHKNRTLAEYIWDNSKEDAFGTRYIIDRGGEIVSSLIILRLGAIIGKKVYGIGSVLTPKPHTGKGYATILLKNCLKEIEKDGDALIFLYSDINPDFYKRLGFRLLPKELQKTPKSPCMVRCGEQNWNTLINGSIDRIPEYF</sequence>
<dbReference type="SUPFAM" id="SSF101478">
    <property type="entry name" value="ADP-ribosylglycohydrolase"/>
    <property type="match status" value="1"/>
</dbReference>
<feature type="domain" description="N-acetyltransferase" evidence="1">
    <location>
        <begin position="281"/>
        <end position="424"/>
    </location>
</feature>
<gene>
    <name evidence="2" type="ORF">GH811_16815</name>
</gene>
<dbReference type="Proteomes" id="UP000622405">
    <property type="component" value="Unassembled WGS sequence"/>
</dbReference>
<dbReference type="InterPro" id="IPR000182">
    <property type="entry name" value="GNAT_dom"/>
</dbReference>
<dbReference type="PROSITE" id="PS51186">
    <property type="entry name" value="GNAT"/>
    <property type="match status" value="1"/>
</dbReference>
<reference evidence="2 3" key="1">
    <citation type="journal article" date="2020" name="mSystems">
        <title>Defining Genomic and Predicted Metabolic Features of the Acetobacterium Genus.</title>
        <authorList>
            <person name="Ross D.E."/>
            <person name="Marshall C.W."/>
            <person name="Gulliver D."/>
            <person name="May H.D."/>
            <person name="Norman R.S."/>
        </authorList>
    </citation>
    <scope>NUCLEOTIDE SEQUENCE [LARGE SCALE GENOMIC DNA]</scope>
    <source>
        <strain evidence="2 3">DSM 4132</strain>
    </source>
</reference>
<dbReference type="PANTHER" id="PTHR16222:SF12">
    <property type="entry name" value="ADP-RIBOSYLGLYCOHYDROLASE-RELATED"/>
    <property type="match status" value="1"/>
</dbReference>
<dbReference type="SUPFAM" id="SSF55729">
    <property type="entry name" value="Acyl-CoA N-acyltransferases (Nat)"/>
    <property type="match status" value="1"/>
</dbReference>
<keyword evidence="3" id="KW-1185">Reference proteome</keyword>
<evidence type="ECO:0000259" key="1">
    <source>
        <dbReference type="PROSITE" id="PS51186"/>
    </source>
</evidence>
<dbReference type="Gene3D" id="3.40.630.30">
    <property type="match status" value="1"/>
</dbReference>
<dbReference type="Gene3D" id="1.10.4080.10">
    <property type="entry name" value="ADP-ribosylation/Crystallin J1"/>
    <property type="match status" value="1"/>
</dbReference>
<evidence type="ECO:0000313" key="2">
    <source>
        <dbReference type="EMBL" id="MBC3901274.1"/>
    </source>
</evidence>
<comment type="caution">
    <text evidence="2">The sequence shown here is derived from an EMBL/GenBank/DDBJ whole genome shotgun (WGS) entry which is preliminary data.</text>
</comment>
<dbReference type="Pfam" id="PF03747">
    <property type="entry name" value="ADP_ribosyl_GH"/>
    <property type="match status" value="1"/>
</dbReference>
<dbReference type="PANTHER" id="PTHR16222">
    <property type="entry name" value="ADP-RIBOSYLGLYCOHYDROLASE"/>
    <property type="match status" value="1"/>
</dbReference>
<dbReference type="InterPro" id="IPR005502">
    <property type="entry name" value="Ribosyl_crysJ1"/>
</dbReference>
<dbReference type="CDD" id="cd04301">
    <property type="entry name" value="NAT_SF"/>
    <property type="match status" value="1"/>
</dbReference>
<organism evidence="2 3">
    <name type="scientific">Acetobacterium malicum</name>
    <dbReference type="NCBI Taxonomy" id="52692"/>
    <lineage>
        <taxon>Bacteria</taxon>
        <taxon>Bacillati</taxon>
        <taxon>Bacillota</taxon>
        <taxon>Clostridia</taxon>
        <taxon>Eubacteriales</taxon>
        <taxon>Eubacteriaceae</taxon>
        <taxon>Acetobacterium</taxon>
    </lineage>
</organism>
<evidence type="ECO:0000313" key="3">
    <source>
        <dbReference type="Proteomes" id="UP000622405"/>
    </source>
</evidence>
<dbReference type="InterPro" id="IPR036705">
    <property type="entry name" value="Ribosyl_crysJ1_sf"/>
</dbReference>
<dbReference type="Pfam" id="PF13527">
    <property type="entry name" value="Acetyltransf_9"/>
    <property type="match status" value="1"/>
</dbReference>
<dbReference type="EMBL" id="WJBE01000023">
    <property type="protein sequence ID" value="MBC3901274.1"/>
    <property type="molecule type" value="Genomic_DNA"/>
</dbReference>
<dbReference type="InterPro" id="IPR016181">
    <property type="entry name" value="Acyl_CoA_acyltransferase"/>
</dbReference>
<name>A0ABR6Z1N6_9FIRM</name>
<dbReference type="InterPro" id="IPR050792">
    <property type="entry name" value="ADP-ribosylglycohydrolase"/>
</dbReference>